<evidence type="ECO:0000313" key="7">
    <source>
        <dbReference type="Proteomes" id="UP000426328"/>
    </source>
</evidence>
<sequence>MTDINLSKKVVVSNMCLFCKIAKKEESAYIVYEDEYTIAFLDKFPLAPGHTLVVTKEHFDDFLNTKKEYLEKLAFSSNIVSRAVKESVKSSGIRLLTNVGKSAGQVIFHVHIHIIPTWDGSYPEEFSYFEPRKEQRKEYYEFLQRVISQNVKNILSL</sequence>
<reference evidence="6 7" key="2">
    <citation type="submission" date="2019-10" db="EMBL/GenBank/DDBJ databases">
        <title>Genome Sequences from Six Type Strain Members of the Archaeal Family Sulfolobaceae: Acidianus ambivalens, Acidianus infernus, Metallosphaera prunae, Stygiolobus azoricus, Sulfolobus metallicus, and Sulfurisphaera ohwakuensis.</title>
        <authorList>
            <person name="Counts J.A."/>
            <person name="Kelly R.M."/>
        </authorList>
    </citation>
    <scope>NUCLEOTIDE SEQUENCE [LARGE SCALE GENOMIC DNA]</scope>
    <source>
        <strain evidence="6 7">LEI 10</strain>
    </source>
</reference>
<dbReference type="AlphaFoldDB" id="A0A650CV32"/>
<dbReference type="EMBL" id="WHYS01000002">
    <property type="protein sequence ID" value="MQL55692.1"/>
    <property type="molecule type" value="Genomic_DNA"/>
</dbReference>
<feature type="active site" description="Tele-AMP-histidine intermediate" evidence="1">
    <location>
        <position position="111"/>
    </location>
</feature>
<dbReference type="Gene3D" id="3.30.428.10">
    <property type="entry name" value="HIT-like"/>
    <property type="match status" value="1"/>
</dbReference>
<dbReference type="InterPro" id="IPR039384">
    <property type="entry name" value="HINT"/>
</dbReference>
<evidence type="ECO:0000256" key="3">
    <source>
        <dbReference type="PROSITE-ProRule" id="PRU00464"/>
    </source>
</evidence>
<dbReference type="InterPro" id="IPR001310">
    <property type="entry name" value="Histidine_triad_HIT"/>
</dbReference>
<evidence type="ECO:0000259" key="4">
    <source>
        <dbReference type="PROSITE" id="PS51084"/>
    </source>
</evidence>
<dbReference type="PROSITE" id="PS00892">
    <property type="entry name" value="HIT_1"/>
    <property type="match status" value="1"/>
</dbReference>
<protein>
    <submittedName>
        <fullName evidence="6">HIT domain-containing protein</fullName>
    </submittedName>
</protein>
<dbReference type="GeneID" id="42779425"/>
<proteinExistence type="predicted"/>
<keyword evidence="7" id="KW-1185">Reference proteome</keyword>
<evidence type="ECO:0000313" key="8">
    <source>
        <dbReference type="Proteomes" id="UP000474054"/>
    </source>
</evidence>
<dbReference type="GO" id="GO:0003824">
    <property type="term" value="F:catalytic activity"/>
    <property type="evidence" value="ECO:0007669"/>
    <property type="project" value="InterPro"/>
</dbReference>
<name>A0A650CV32_ACIAM</name>
<evidence type="ECO:0000313" key="6">
    <source>
        <dbReference type="EMBL" id="QGR21731.1"/>
    </source>
</evidence>
<dbReference type="PROSITE" id="PS51084">
    <property type="entry name" value="HIT_2"/>
    <property type="match status" value="1"/>
</dbReference>
<dbReference type="RefSeq" id="WP_152941746.1">
    <property type="nucleotide sequence ID" value="NZ_CP045482.1"/>
</dbReference>
<dbReference type="InterPro" id="IPR036265">
    <property type="entry name" value="HIT-like_sf"/>
</dbReference>
<evidence type="ECO:0000256" key="2">
    <source>
        <dbReference type="PIRSR" id="PIRSR601310-3"/>
    </source>
</evidence>
<accession>A0A650CV32</accession>
<reference evidence="5 8" key="1">
    <citation type="submission" date="2019-10" db="EMBL/GenBank/DDBJ databases">
        <title>Comparative genomics of sulfur disproportionating microorganisms.</title>
        <authorList>
            <person name="Ward L.M."/>
            <person name="Bertran E."/>
            <person name="Johnston D."/>
        </authorList>
    </citation>
    <scope>NUCLEOTIDE SEQUENCE [LARGE SCALE GENOMIC DNA]</scope>
    <source>
        <strain evidence="5 8">DSM 3772</strain>
    </source>
</reference>
<organism evidence="6 7">
    <name type="scientific">Acidianus ambivalens</name>
    <name type="common">Desulfurolobus ambivalens</name>
    <dbReference type="NCBI Taxonomy" id="2283"/>
    <lineage>
        <taxon>Archaea</taxon>
        <taxon>Thermoproteota</taxon>
        <taxon>Thermoprotei</taxon>
        <taxon>Sulfolobales</taxon>
        <taxon>Sulfolobaceae</taxon>
        <taxon>Acidianus</taxon>
    </lineage>
</organism>
<dbReference type="InterPro" id="IPR019808">
    <property type="entry name" value="Histidine_triad_CS"/>
</dbReference>
<dbReference type="PRINTS" id="PR00332">
    <property type="entry name" value="HISTRIAD"/>
</dbReference>
<dbReference type="PANTHER" id="PTHR46648:SF1">
    <property type="entry name" value="ADENOSINE 5'-MONOPHOSPHORAMIDASE HNT1"/>
    <property type="match status" value="1"/>
</dbReference>
<dbReference type="SUPFAM" id="SSF54197">
    <property type="entry name" value="HIT-like"/>
    <property type="match status" value="1"/>
</dbReference>
<evidence type="ECO:0000256" key="1">
    <source>
        <dbReference type="PIRSR" id="PIRSR601310-1"/>
    </source>
</evidence>
<gene>
    <name evidence="6" type="ORF">D1866_06765</name>
    <name evidence="5" type="ORF">GFB69_08055</name>
</gene>
<dbReference type="EMBL" id="CP045482">
    <property type="protein sequence ID" value="QGR21731.1"/>
    <property type="molecule type" value="Genomic_DNA"/>
</dbReference>
<feature type="short sequence motif" description="Histidine triad motif" evidence="2 3">
    <location>
        <begin position="109"/>
        <end position="113"/>
    </location>
</feature>
<dbReference type="KEGG" id="aamb:D1866_06765"/>
<dbReference type="PANTHER" id="PTHR46648">
    <property type="entry name" value="HIT FAMILY PROTEIN 1"/>
    <property type="match status" value="1"/>
</dbReference>
<dbReference type="Pfam" id="PF01230">
    <property type="entry name" value="HIT"/>
    <property type="match status" value="1"/>
</dbReference>
<dbReference type="GO" id="GO:0009117">
    <property type="term" value="P:nucleotide metabolic process"/>
    <property type="evidence" value="ECO:0007669"/>
    <property type="project" value="TreeGrafter"/>
</dbReference>
<feature type="domain" description="HIT" evidence="4">
    <location>
        <begin position="17"/>
        <end position="124"/>
    </location>
</feature>
<dbReference type="Proteomes" id="UP000474054">
    <property type="component" value="Unassembled WGS sequence"/>
</dbReference>
<evidence type="ECO:0000313" key="5">
    <source>
        <dbReference type="EMBL" id="MQL55692.1"/>
    </source>
</evidence>
<dbReference type="InterPro" id="IPR011146">
    <property type="entry name" value="HIT-like"/>
</dbReference>
<dbReference type="Proteomes" id="UP000426328">
    <property type="component" value="Chromosome"/>
</dbReference>
<dbReference type="CDD" id="cd01277">
    <property type="entry name" value="HINT_subgroup"/>
    <property type="match status" value="1"/>
</dbReference>